<reference evidence="8 9" key="1">
    <citation type="journal article" date="2015" name="Genome Announc.">
        <title>Complete Genome Sequence of Pseudoxanthomonas suwonensis Strain J1, a Cellulose-Degrading Bacterium Isolated from Leaf- and Wood-Enriched Soil.</title>
        <authorList>
            <person name="Hou L."/>
            <person name="Jiang J."/>
            <person name="Xu Z."/>
            <person name="Zhou Y."/>
            <person name="Leung F.C."/>
        </authorList>
    </citation>
    <scope>NUCLEOTIDE SEQUENCE [LARGE SCALE GENOMIC DNA]</scope>
    <source>
        <strain evidence="8 9">J1</strain>
    </source>
</reference>
<evidence type="ECO:0000256" key="2">
    <source>
        <dbReference type="ARBA" id="ARBA00022741"/>
    </source>
</evidence>
<feature type="domain" description="Protein kinase" evidence="7">
    <location>
        <begin position="88"/>
        <end position="371"/>
    </location>
</feature>
<dbReference type="PROSITE" id="PS00108">
    <property type="entry name" value="PROTEIN_KINASE_ST"/>
    <property type="match status" value="1"/>
</dbReference>
<evidence type="ECO:0000256" key="4">
    <source>
        <dbReference type="ARBA" id="ARBA00022840"/>
    </source>
</evidence>
<dbReference type="InterPro" id="IPR017441">
    <property type="entry name" value="Protein_kinase_ATP_BS"/>
</dbReference>
<dbReference type="InterPro" id="IPR011990">
    <property type="entry name" value="TPR-like_helical_dom_sf"/>
</dbReference>
<evidence type="ECO:0000313" key="9">
    <source>
        <dbReference type="Proteomes" id="UP000033067"/>
    </source>
</evidence>
<dbReference type="SMART" id="SM00220">
    <property type="entry name" value="S_TKc"/>
    <property type="match status" value="1"/>
</dbReference>
<accession>A0A0E3Z2H9</accession>
<dbReference type="PROSITE" id="PS00107">
    <property type="entry name" value="PROTEIN_KINASE_ATP"/>
    <property type="match status" value="1"/>
</dbReference>
<dbReference type="Gene3D" id="3.30.200.20">
    <property type="entry name" value="Phosphorylase Kinase, domain 1"/>
    <property type="match status" value="1"/>
</dbReference>
<dbReference type="PROSITE" id="PS50011">
    <property type="entry name" value="PROTEIN_KINASE_DOM"/>
    <property type="match status" value="1"/>
</dbReference>
<dbReference type="GO" id="GO:0004674">
    <property type="term" value="F:protein serine/threonine kinase activity"/>
    <property type="evidence" value="ECO:0007669"/>
    <property type="project" value="TreeGrafter"/>
</dbReference>
<dbReference type="EMBL" id="CP011144">
    <property type="protein sequence ID" value="AKC86968.1"/>
    <property type="molecule type" value="Genomic_DNA"/>
</dbReference>
<dbReference type="PATRIC" id="fig|314722.6.peg.2062"/>
<keyword evidence="1" id="KW-0808">Transferase</keyword>
<dbReference type="Gene3D" id="1.25.40.10">
    <property type="entry name" value="Tetratricopeptide repeat domain"/>
    <property type="match status" value="3"/>
</dbReference>
<dbReference type="Gene3D" id="1.10.510.10">
    <property type="entry name" value="Transferase(Phosphotransferase) domain 1"/>
    <property type="match status" value="1"/>
</dbReference>
<name>A0A0E3Z2H9_9GAMM</name>
<keyword evidence="6" id="KW-0812">Transmembrane</keyword>
<evidence type="ECO:0000259" key="7">
    <source>
        <dbReference type="PROSITE" id="PS50011"/>
    </source>
</evidence>
<feature type="transmembrane region" description="Helical" evidence="6">
    <location>
        <begin position="396"/>
        <end position="417"/>
    </location>
</feature>
<evidence type="ECO:0000256" key="3">
    <source>
        <dbReference type="ARBA" id="ARBA00022777"/>
    </source>
</evidence>
<dbReference type="InterPro" id="IPR000719">
    <property type="entry name" value="Prot_kinase_dom"/>
</dbReference>
<dbReference type="SMART" id="SM00028">
    <property type="entry name" value="TPR"/>
    <property type="match status" value="6"/>
</dbReference>
<sequence>MDETERRRRALAIFEEAADLEGDARERRLGEACAGDAKLRAQVDALLAADASPGEPFSGNAAAWSDALQDGVAGAGEDPMLGRDIGAWRIVGVVGHGGMGAVYRVERNDGAYAQQAALKLIRSGADSMAARERFLRERQTLARLQHPHVATLLDGGFSAAGDPYFVMEYVDGIPIDRWCDERRLDLRERAKLFLQVLDAVRYAHRNLVVHRDLKPSNLLVDADGRVKLLDFGIAKQLEAGDATRTSDRALTFEYASPEQLHDAPITTATDVWQLGIVLHRLLSGAHPFGLSRDTPLARQLQQLEREPEPLTKAASRATAEQAAQRGGQTPAALAKALRGNLSAIVEACLRREPEARYASAEAIAADLRAWLDDRPIAAVRLGRGERTRLWLRRNRALAVSMAAVAVALLAGTGVALWQAREAREQARLAEREGANARAALAFLTDTLAAAGPEQAMATEVSVRELLDKARGQLDRRGAVDPAILQPVQRMLGHLYGNLGEPEIANDLFTRGLAGVEPATRDEALALANDLSAQVDALSSLERGQDALAAARHAVALRERFAPGDALQRMRAADDLATGYYAADDYDSAATHWQRAVEEASVLPDASAGEVIGVHHSLANLLREQGDTAGALRLTAEGLASADRLQVPARSPLRVPLLRIRADAQIANGDIAAAEKTAREGIALQSAVVGGGGAEMGALYNSLGLVLFEQGRFRDAADAFARGGELLAASGQAPMKSAATIANVAGAWESAGDYARAREFYDRAVALLDRADVPAENMVRRSLLRNYARVLFFTGHGDDAHALLERLLQQARALDGEDSLETAWVVWQQLVLARRQRDAARGLPLLEDARRRWAAQVPPEHLVFAHALVTGAVFAESGGDFASAERDLREAMRRFEAAGNKPVDLATTRATLARLRLAQGDRAEARRLLDQALPVLREGVLPTHVGRAEAEALSTRIGP</sequence>
<dbReference type="InterPro" id="IPR019734">
    <property type="entry name" value="TPR_rpt"/>
</dbReference>
<keyword evidence="2 5" id="KW-0547">Nucleotide-binding</keyword>
<keyword evidence="9" id="KW-1185">Reference proteome</keyword>
<evidence type="ECO:0000256" key="1">
    <source>
        <dbReference type="ARBA" id="ARBA00022679"/>
    </source>
</evidence>
<dbReference type="InterPro" id="IPR011009">
    <property type="entry name" value="Kinase-like_dom_sf"/>
</dbReference>
<dbReference type="Pfam" id="PF17874">
    <property type="entry name" value="TPR_MalT"/>
    <property type="match status" value="1"/>
</dbReference>
<dbReference type="PANTHER" id="PTHR43289">
    <property type="entry name" value="MITOGEN-ACTIVATED PROTEIN KINASE KINASE KINASE 20-RELATED"/>
    <property type="match status" value="1"/>
</dbReference>
<dbReference type="PANTHER" id="PTHR43289:SF34">
    <property type="entry name" value="SERINE_THREONINE-PROTEIN KINASE YBDM-RELATED"/>
    <property type="match status" value="1"/>
</dbReference>
<keyword evidence="3" id="KW-0418">Kinase</keyword>
<proteinExistence type="predicted"/>
<dbReference type="SUPFAM" id="SSF48452">
    <property type="entry name" value="TPR-like"/>
    <property type="match status" value="3"/>
</dbReference>
<evidence type="ECO:0000256" key="6">
    <source>
        <dbReference type="SAM" id="Phobius"/>
    </source>
</evidence>
<dbReference type="CDD" id="cd14014">
    <property type="entry name" value="STKc_PknB_like"/>
    <property type="match status" value="1"/>
</dbReference>
<dbReference type="OrthoDB" id="9801841at2"/>
<keyword evidence="6" id="KW-1133">Transmembrane helix</keyword>
<dbReference type="AlphaFoldDB" id="A0A0E3Z2H9"/>
<evidence type="ECO:0000256" key="5">
    <source>
        <dbReference type="PROSITE-ProRule" id="PRU10141"/>
    </source>
</evidence>
<dbReference type="KEGG" id="psuw:WQ53_09610"/>
<dbReference type="InterPro" id="IPR008271">
    <property type="entry name" value="Ser/Thr_kinase_AS"/>
</dbReference>
<dbReference type="Proteomes" id="UP000033067">
    <property type="component" value="Chromosome"/>
</dbReference>
<dbReference type="Pfam" id="PF00069">
    <property type="entry name" value="Pkinase"/>
    <property type="match status" value="1"/>
</dbReference>
<dbReference type="InterPro" id="IPR041617">
    <property type="entry name" value="TPR_MalT"/>
</dbReference>
<gene>
    <name evidence="8" type="ORF">WQ53_09610</name>
</gene>
<keyword evidence="6" id="KW-0472">Membrane</keyword>
<dbReference type="RefSeq" id="WP_052631953.1">
    <property type="nucleotide sequence ID" value="NZ_CP011144.1"/>
</dbReference>
<organism evidence="8 9">
    <name type="scientific">Pseudoxanthomonas suwonensis</name>
    <dbReference type="NCBI Taxonomy" id="314722"/>
    <lineage>
        <taxon>Bacteria</taxon>
        <taxon>Pseudomonadati</taxon>
        <taxon>Pseudomonadota</taxon>
        <taxon>Gammaproteobacteria</taxon>
        <taxon>Lysobacterales</taxon>
        <taxon>Lysobacteraceae</taxon>
        <taxon>Pseudoxanthomonas</taxon>
    </lineage>
</organism>
<dbReference type="SUPFAM" id="SSF56112">
    <property type="entry name" value="Protein kinase-like (PK-like)"/>
    <property type="match status" value="1"/>
</dbReference>
<keyword evidence="4 5" id="KW-0067">ATP-binding</keyword>
<protein>
    <recommendedName>
        <fullName evidence="7">Protein kinase domain-containing protein</fullName>
    </recommendedName>
</protein>
<dbReference type="Pfam" id="PF13374">
    <property type="entry name" value="TPR_10"/>
    <property type="match status" value="1"/>
</dbReference>
<evidence type="ECO:0000313" key="8">
    <source>
        <dbReference type="EMBL" id="AKC86968.1"/>
    </source>
</evidence>
<feature type="binding site" evidence="5">
    <location>
        <position position="119"/>
    </location>
    <ligand>
        <name>ATP</name>
        <dbReference type="ChEBI" id="CHEBI:30616"/>
    </ligand>
</feature>
<dbReference type="GO" id="GO:0005524">
    <property type="term" value="F:ATP binding"/>
    <property type="evidence" value="ECO:0007669"/>
    <property type="project" value="UniProtKB-UniRule"/>
</dbReference>